<keyword evidence="1" id="KW-0732">Signal</keyword>
<keyword evidence="3" id="KW-1185">Reference proteome</keyword>
<dbReference type="Proteomes" id="UP000028549">
    <property type="component" value="Unassembled WGS sequence"/>
</dbReference>
<name>A0A084GIQ6_METID</name>
<protein>
    <recommendedName>
        <fullName evidence="4">Lipocalin-like domain-containing protein</fullName>
    </recommendedName>
</protein>
<sequence length="121" mass="13883">MKRFMLFIILLFVLSACQSEPPKTKFIGETENWKAIAEVKTEEKKNKFILQYKGNEINSIGEFEFKLSSSNGQWGMGAIELNSDGTFKEENKNADTLSIFKASEKNVTIKWNDKEETFSLN</sequence>
<dbReference type="RefSeq" id="WP_029567213.1">
    <property type="nucleotide sequence ID" value="NZ_JNVC02000024.1"/>
</dbReference>
<dbReference type="STRING" id="246786.GS18_0220450"/>
<gene>
    <name evidence="2" type="ORF">GS18_0220450</name>
</gene>
<dbReference type="OrthoDB" id="2925151at2"/>
<dbReference type="EMBL" id="JNVC02000024">
    <property type="protein sequence ID" value="KEZ47218.1"/>
    <property type="molecule type" value="Genomic_DNA"/>
</dbReference>
<evidence type="ECO:0000256" key="1">
    <source>
        <dbReference type="SAM" id="SignalP"/>
    </source>
</evidence>
<organism evidence="2 3">
    <name type="scientific">Metabacillus indicus</name>
    <name type="common">Bacillus indicus</name>
    <dbReference type="NCBI Taxonomy" id="246786"/>
    <lineage>
        <taxon>Bacteria</taxon>
        <taxon>Bacillati</taxon>
        <taxon>Bacillota</taxon>
        <taxon>Bacilli</taxon>
        <taxon>Bacillales</taxon>
        <taxon>Bacillaceae</taxon>
        <taxon>Metabacillus</taxon>
    </lineage>
</organism>
<evidence type="ECO:0000313" key="2">
    <source>
        <dbReference type="EMBL" id="KEZ47218.1"/>
    </source>
</evidence>
<reference evidence="2 3" key="1">
    <citation type="journal article" date="2005" name="Int. J. Syst. Evol. Microbiol.">
        <title>Bacillus cibi sp. nov., isolated from jeotgal, a traditional Korean fermented seafood.</title>
        <authorList>
            <person name="Yoon J.H."/>
            <person name="Lee C.H."/>
            <person name="Oh T.K."/>
        </authorList>
    </citation>
    <scope>NUCLEOTIDE SEQUENCE [LARGE SCALE GENOMIC DNA]</scope>
    <source>
        <strain evidence="2 3">DSM 16189</strain>
    </source>
</reference>
<evidence type="ECO:0008006" key="4">
    <source>
        <dbReference type="Google" id="ProtNLM"/>
    </source>
</evidence>
<feature type="signal peptide" evidence="1">
    <location>
        <begin position="1"/>
        <end position="18"/>
    </location>
</feature>
<accession>A0A084GIQ6</accession>
<feature type="chain" id="PRO_5039470628" description="Lipocalin-like domain-containing protein" evidence="1">
    <location>
        <begin position="19"/>
        <end position="121"/>
    </location>
</feature>
<dbReference type="AlphaFoldDB" id="A0A084GIQ6"/>
<evidence type="ECO:0000313" key="3">
    <source>
        <dbReference type="Proteomes" id="UP000028549"/>
    </source>
</evidence>
<comment type="caution">
    <text evidence="2">The sequence shown here is derived from an EMBL/GenBank/DDBJ whole genome shotgun (WGS) entry which is preliminary data.</text>
</comment>
<proteinExistence type="predicted"/>
<dbReference type="PROSITE" id="PS51257">
    <property type="entry name" value="PROKAR_LIPOPROTEIN"/>
    <property type="match status" value="1"/>
</dbReference>